<dbReference type="SMART" id="SM00398">
    <property type="entry name" value="HMG"/>
    <property type="match status" value="1"/>
</dbReference>
<reference evidence="9 10" key="1">
    <citation type="journal article" date="2023" name="Arcadia Sci">
        <title>De novo assembly of a long-read Amblyomma americanum tick genome.</title>
        <authorList>
            <person name="Chou S."/>
            <person name="Poskanzer K.E."/>
            <person name="Rollins M."/>
            <person name="Thuy-Boun P.S."/>
        </authorList>
    </citation>
    <scope>NUCLEOTIDE SEQUENCE [LARGE SCALE GENOMIC DNA]</scope>
    <source>
        <strain evidence="9">F_SG_1</strain>
        <tissue evidence="9">Salivary glands</tissue>
    </source>
</reference>
<feature type="DNA-binding region" description="HMG box" evidence="6">
    <location>
        <begin position="123"/>
        <end position="191"/>
    </location>
</feature>
<dbReference type="PANTHER" id="PTHR45803:SF5">
    <property type="entry name" value="SOX100B"/>
    <property type="match status" value="1"/>
</dbReference>
<protein>
    <recommendedName>
        <fullName evidence="8">HMG box domain-containing protein</fullName>
    </recommendedName>
</protein>
<gene>
    <name evidence="9" type="ORF">V5799_030283</name>
</gene>
<evidence type="ECO:0000256" key="2">
    <source>
        <dbReference type="ARBA" id="ARBA00023015"/>
    </source>
</evidence>
<dbReference type="SUPFAM" id="SSF47095">
    <property type="entry name" value="HMG-box"/>
    <property type="match status" value="1"/>
</dbReference>
<dbReference type="FunFam" id="1.10.30.10:FF:000004">
    <property type="entry name" value="Transcription factor SOX-10"/>
    <property type="match status" value="1"/>
</dbReference>
<keyword evidence="4" id="KW-0804">Transcription</keyword>
<dbReference type="InterPro" id="IPR050917">
    <property type="entry name" value="SOX_TF"/>
</dbReference>
<dbReference type="Proteomes" id="UP001321473">
    <property type="component" value="Unassembled WGS sequence"/>
</dbReference>
<evidence type="ECO:0000256" key="3">
    <source>
        <dbReference type="ARBA" id="ARBA00023125"/>
    </source>
</evidence>
<feature type="compositionally biased region" description="Low complexity" evidence="7">
    <location>
        <begin position="50"/>
        <end position="62"/>
    </location>
</feature>
<evidence type="ECO:0000256" key="1">
    <source>
        <dbReference type="ARBA" id="ARBA00004123"/>
    </source>
</evidence>
<dbReference type="InterPro" id="IPR022151">
    <property type="entry name" value="Sox_N"/>
</dbReference>
<dbReference type="Gene3D" id="1.10.30.10">
    <property type="entry name" value="High mobility group box domain"/>
    <property type="match status" value="1"/>
</dbReference>
<keyword evidence="3 6" id="KW-0238">DNA-binding</keyword>
<organism evidence="9 10">
    <name type="scientific">Amblyomma americanum</name>
    <name type="common">Lone star tick</name>
    <dbReference type="NCBI Taxonomy" id="6943"/>
    <lineage>
        <taxon>Eukaryota</taxon>
        <taxon>Metazoa</taxon>
        <taxon>Ecdysozoa</taxon>
        <taxon>Arthropoda</taxon>
        <taxon>Chelicerata</taxon>
        <taxon>Arachnida</taxon>
        <taxon>Acari</taxon>
        <taxon>Parasitiformes</taxon>
        <taxon>Ixodida</taxon>
        <taxon>Ixodoidea</taxon>
        <taxon>Ixodidae</taxon>
        <taxon>Amblyomminae</taxon>
        <taxon>Amblyomma</taxon>
    </lineage>
</organism>
<comment type="subcellular location">
    <subcellularLocation>
        <location evidence="1">Nucleus</location>
    </subcellularLocation>
</comment>
<feature type="compositionally biased region" description="Basic residues" evidence="7">
    <location>
        <begin position="33"/>
        <end position="47"/>
    </location>
</feature>
<evidence type="ECO:0000256" key="5">
    <source>
        <dbReference type="ARBA" id="ARBA00023242"/>
    </source>
</evidence>
<dbReference type="CDD" id="cd22031">
    <property type="entry name" value="HMG-box_SoxE"/>
    <property type="match status" value="1"/>
</dbReference>
<dbReference type="EMBL" id="JARKHS020013036">
    <property type="protein sequence ID" value="KAK8776375.1"/>
    <property type="molecule type" value="Genomic_DNA"/>
</dbReference>
<feature type="region of interest" description="Disordered" evidence="7">
    <location>
        <begin position="184"/>
        <end position="259"/>
    </location>
</feature>
<comment type="caution">
    <text evidence="9">The sequence shown here is derived from an EMBL/GenBank/DDBJ whole genome shotgun (WGS) entry which is preliminary data.</text>
</comment>
<accession>A0AAQ4ENR7</accession>
<evidence type="ECO:0000313" key="10">
    <source>
        <dbReference type="Proteomes" id="UP001321473"/>
    </source>
</evidence>
<evidence type="ECO:0000256" key="7">
    <source>
        <dbReference type="SAM" id="MobiDB-lite"/>
    </source>
</evidence>
<dbReference type="PANTHER" id="PTHR45803">
    <property type="entry name" value="SOX100B"/>
    <property type="match status" value="1"/>
</dbReference>
<feature type="region of interest" description="Disordered" evidence="7">
    <location>
        <begin position="22"/>
        <end position="89"/>
    </location>
</feature>
<dbReference type="Pfam" id="PF00505">
    <property type="entry name" value="HMG_box"/>
    <property type="match status" value="1"/>
</dbReference>
<keyword evidence="2" id="KW-0805">Transcription regulation</keyword>
<dbReference type="GO" id="GO:0005634">
    <property type="term" value="C:nucleus"/>
    <property type="evidence" value="ECO:0007669"/>
    <property type="project" value="UniProtKB-SubCell"/>
</dbReference>
<name>A0AAQ4ENR7_AMBAM</name>
<evidence type="ECO:0000256" key="6">
    <source>
        <dbReference type="PROSITE-ProRule" id="PRU00267"/>
    </source>
</evidence>
<dbReference type="PROSITE" id="PS50118">
    <property type="entry name" value="HMG_BOX_2"/>
    <property type="match status" value="1"/>
</dbReference>
<evidence type="ECO:0000259" key="8">
    <source>
        <dbReference type="PROSITE" id="PS50118"/>
    </source>
</evidence>
<evidence type="ECO:0000256" key="4">
    <source>
        <dbReference type="ARBA" id="ARBA00023163"/>
    </source>
</evidence>
<evidence type="ECO:0000313" key="9">
    <source>
        <dbReference type="EMBL" id="KAK8776375.1"/>
    </source>
</evidence>
<keyword evidence="10" id="KW-1185">Reference proteome</keyword>
<dbReference type="GO" id="GO:0000981">
    <property type="term" value="F:DNA-binding transcription factor activity, RNA polymerase II-specific"/>
    <property type="evidence" value="ECO:0007669"/>
    <property type="project" value="TreeGrafter"/>
</dbReference>
<dbReference type="GO" id="GO:0000978">
    <property type="term" value="F:RNA polymerase II cis-regulatory region sequence-specific DNA binding"/>
    <property type="evidence" value="ECO:0007669"/>
    <property type="project" value="TreeGrafter"/>
</dbReference>
<dbReference type="Pfam" id="PF12444">
    <property type="entry name" value="Sox_N"/>
    <property type="match status" value="1"/>
</dbReference>
<feature type="compositionally biased region" description="Low complexity" evidence="7">
    <location>
        <begin position="212"/>
        <end position="259"/>
    </location>
</feature>
<sequence length="592" mass="63192">MPSTPRRGSGFSEETFFPKKVIELVTMEPSSSRRNRHGHHHNSHHHGPQASSSVAGGAATAGQRVFDDEDSCSGDSSEGLSMDPLDDNPGIQAAVSKVLQSYDWSLVAKTTRQTTSEKKRQHVKRPMNAFMVWAQAARRKLADQYPHLHNAELSKTLGKLWRVLGDDEKRPFMEEAERLRCKHKKDHPDYKYQPRRRKPLKGFEPPPPHPPQQQQGQQRAKGRSSSASQASSSRSSHQQSQQAQQQQQQQQSQRSASASDAAAATVDLCVASSMADQQQQHHHHQQQQQQQQDMLCAGGLQPVMLNSVPCPTATSPYNRGQCASPPTPPTTPQHVAVTAAATGRFLGASAAATLAHDALSSMAQTGGIDCAPQLRGHDGSAAGRSLTTCKYGGGVDATGTAAQASAHAVAMTTVDSYVHLGLNPAGGGQYAPCPGPWNAHRFADQFGQDRFRMGSCFGREDHPLDGAAGPMTAAAVDRSHPANSGAMATNAGVVDHHHLYRNHNYGTAAAAAAAADFRRSAPAGFVDADGYCSTRGVLGVQNCPVFTHVVQTTAQDQGLFGADSRTQMMDASSGACAYGTAQALAGHFLSPR</sequence>
<proteinExistence type="predicted"/>
<dbReference type="InterPro" id="IPR036910">
    <property type="entry name" value="HMG_box_dom_sf"/>
</dbReference>
<dbReference type="InterPro" id="IPR009071">
    <property type="entry name" value="HMG_box_dom"/>
</dbReference>
<feature type="domain" description="HMG box" evidence="8">
    <location>
        <begin position="123"/>
        <end position="191"/>
    </location>
</feature>
<dbReference type="AlphaFoldDB" id="A0AAQ4ENR7"/>
<keyword evidence="5 6" id="KW-0539">Nucleus</keyword>